<accession>A0A6C0FA40</accession>
<protein>
    <recommendedName>
        <fullName evidence="2">NET domain-containing protein</fullName>
    </recommendedName>
</protein>
<name>A0A6C0FA40_9ZZZZ</name>
<reference evidence="1" key="1">
    <citation type="journal article" date="2020" name="Nature">
        <title>Giant virus diversity and host interactions through global metagenomics.</title>
        <authorList>
            <person name="Schulz F."/>
            <person name="Roux S."/>
            <person name="Paez-Espino D."/>
            <person name="Jungbluth S."/>
            <person name="Walsh D.A."/>
            <person name="Denef V.J."/>
            <person name="McMahon K.D."/>
            <person name="Konstantinidis K.T."/>
            <person name="Eloe-Fadrosh E.A."/>
            <person name="Kyrpides N.C."/>
            <person name="Woyke T."/>
        </authorList>
    </citation>
    <scope>NUCLEOTIDE SEQUENCE</scope>
    <source>
        <strain evidence="1">GVMAG-S-ERX556106-38</strain>
    </source>
</reference>
<evidence type="ECO:0000313" key="1">
    <source>
        <dbReference type="EMBL" id="QHT38727.1"/>
    </source>
</evidence>
<dbReference type="EMBL" id="MN738833">
    <property type="protein sequence ID" value="QHT38727.1"/>
    <property type="molecule type" value="Genomic_DNA"/>
</dbReference>
<evidence type="ECO:0008006" key="2">
    <source>
        <dbReference type="Google" id="ProtNLM"/>
    </source>
</evidence>
<dbReference type="AlphaFoldDB" id="A0A6C0FA40"/>
<organism evidence="1">
    <name type="scientific">viral metagenome</name>
    <dbReference type="NCBI Taxonomy" id="1070528"/>
    <lineage>
        <taxon>unclassified sequences</taxon>
        <taxon>metagenomes</taxon>
        <taxon>organismal metagenomes</taxon>
    </lineage>
</organism>
<sequence>MDSISKDQLSRVIEIDDDKIAEMCGIVSRQTDYTMDEIKDKLIEHDYQYLDIIKEYMGVEKEKPYKISSLNQEIYKQIRLKLDAATKDFNDKQYEKILEELSKDEDNK</sequence>
<proteinExistence type="predicted"/>